<feature type="region of interest" description="Disordered" evidence="1">
    <location>
        <begin position="61"/>
        <end position="90"/>
    </location>
</feature>
<evidence type="ECO:0000313" key="2">
    <source>
        <dbReference type="EMBL" id="KAL3313620.1"/>
    </source>
</evidence>
<evidence type="ECO:0000313" key="3">
    <source>
        <dbReference type="Proteomes" id="UP001626550"/>
    </source>
</evidence>
<sequence>MDLEELDEMIFCLKGRTGSDNLITTTNKSQSISVTNVVNWRNTSIPSVSVSLPVVTECKNNECKSSPSHADKPSLLPAVIGQPTPPPPPLPLRSKYSMRGVLNRKISATVRSSWGRQSDSDSEDGHYFWDDFDSQRHPTPLEELIEPEHLQSVEFELSEPELGIATTTGERVDTVTDSTSGHSKHKKKLKIFAKYFPCYDGCLKKLDKVMTYSVGGLTKPVFSYYDCD</sequence>
<comment type="caution">
    <text evidence="2">The sequence shown here is derived from an EMBL/GenBank/DDBJ whole genome shotgun (WGS) entry which is preliminary data.</text>
</comment>
<reference evidence="2 3" key="1">
    <citation type="submission" date="2024-11" db="EMBL/GenBank/DDBJ databases">
        <title>Adaptive evolution of stress response genes in parasites aligns with host niche diversity.</title>
        <authorList>
            <person name="Hahn C."/>
            <person name="Resl P."/>
        </authorList>
    </citation>
    <scope>NUCLEOTIDE SEQUENCE [LARGE SCALE GENOMIC DNA]</scope>
    <source>
        <strain evidence="2">EGGRZ-B1_66</strain>
        <tissue evidence="2">Body</tissue>
    </source>
</reference>
<name>A0ABD2Q1W4_9PLAT</name>
<proteinExistence type="predicted"/>
<organism evidence="2 3">
    <name type="scientific">Cichlidogyrus casuarinus</name>
    <dbReference type="NCBI Taxonomy" id="1844966"/>
    <lineage>
        <taxon>Eukaryota</taxon>
        <taxon>Metazoa</taxon>
        <taxon>Spiralia</taxon>
        <taxon>Lophotrochozoa</taxon>
        <taxon>Platyhelminthes</taxon>
        <taxon>Monogenea</taxon>
        <taxon>Monopisthocotylea</taxon>
        <taxon>Dactylogyridea</taxon>
        <taxon>Ancyrocephalidae</taxon>
        <taxon>Cichlidogyrus</taxon>
    </lineage>
</organism>
<dbReference type="EMBL" id="JBJKFK010001247">
    <property type="protein sequence ID" value="KAL3313620.1"/>
    <property type="molecule type" value="Genomic_DNA"/>
</dbReference>
<evidence type="ECO:0000256" key="1">
    <source>
        <dbReference type="SAM" id="MobiDB-lite"/>
    </source>
</evidence>
<accession>A0ABD2Q1W4</accession>
<dbReference type="AlphaFoldDB" id="A0ABD2Q1W4"/>
<gene>
    <name evidence="2" type="ORF">Ciccas_007778</name>
</gene>
<keyword evidence="3" id="KW-1185">Reference proteome</keyword>
<protein>
    <submittedName>
        <fullName evidence="2">Uncharacterized protein</fullName>
    </submittedName>
</protein>
<dbReference type="Proteomes" id="UP001626550">
    <property type="component" value="Unassembled WGS sequence"/>
</dbReference>